<dbReference type="Gene3D" id="3.30.420.40">
    <property type="match status" value="2"/>
</dbReference>
<sequence>MITLGIAGLAHDAAAAVVEDGRVRFALEEERVTRRKNQWGFPFESCRAALAMCGLTPRDIDRVAFYWDDRAALIPAVLSELRGALDVRRPTLARIVRRWKAVGSNRLVRQALQEIWKNGALPPIDFVDHHLAHALYAHRSSGFERALSVVIDGRGEYASLTVYRCDADRVSCIQRVAMPSSLGFVYGAVTQHLGFHPAADEYRVMGLASFGQQDSALDRFFAALLPITPNGFKVNLHYTRYQHAESTDRRWLSEAVDTVLGPPRHRDGPIESRHADIARALQSRYEEVVLRILSGLARQDPGLPLTLSGGCAMNSVCNGRIFRESGFRDFFVPPAPGDQGAAIGAAFRGFSFRETARHVEFNRRAQVGPRYTREEVEHAVQARGLSPEQNKDPRARVIDLLCQGKVGAVFYGALEFGPRALGGRSILADARRADMKDRVNSKVKFREQFRPFAAAILRERTREYTGHDFRSDYMNLVMPLLSSKRAVVPAVVHEDGSCRFQTVCDLSDSVLRDLLRRFDERTGVPMLLNTSFNVNGEPIVMSPADAINCYLGTDIDFLLMEDVLLCKAAALESQC</sequence>
<organism evidence="4 5">
    <name type="scientific">Ideonella alba</name>
    <dbReference type="NCBI Taxonomy" id="2824118"/>
    <lineage>
        <taxon>Bacteria</taxon>
        <taxon>Pseudomonadati</taxon>
        <taxon>Pseudomonadota</taxon>
        <taxon>Betaproteobacteria</taxon>
        <taxon>Burkholderiales</taxon>
        <taxon>Sphaerotilaceae</taxon>
        <taxon>Ideonella</taxon>
    </lineage>
</organism>
<dbReference type="InterPro" id="IPR031730">
    <property type="entry name" value="Carbam_trans_C"/>
</dbReference>
<dbReference type="PANTHER" id="PTHR34847:SF1">
    <property type="entry name" value="NODULATION PROTEIN U"/>
    <property type="match status" value="1"/>
</dbReference>
<dbReference type="InterPro" id="IPR051338">
    <property type="entry name" value="NodU/CmcH_Carbamoyltrnsfr"/>
</dbReference>
<dbReference type="Proteomes" id="UP000676246">
    <property type="component" value="Unassembled WGS sequence"/>
</dbReference>
<feature type="domain" description="Carbamoyltransferase C-terminal" evidence="3">
    <location>
        <begin position="399"/>
        <end position="566"/>
    </location>
</feature>
<name>A0A940YJI2_9BURK</name>
<evidence type="ECO:0000313" key="4">
    <source>
        <dbReference type="EMBL" id="MBQ0933552.1"/>
    </source>
</evidence>
<dbReference type="GO" id="GO:0003824">
    <property type="term" value="F:catalytic activity"/>
    <property type="evidence" value="ECO:0007669"/>
    <property type="project" value="InterPro"/>
</dbReference>
<accession>A0A940YJI2</accession>
<comment type="caution">
    <text evidence="4">The sequence shown here is derived from an EMBL/GenBank/DDBJ whole genome shotgun (WGS) entry which is preliminary data.</text>
</comment>
<dbReference type="InterPro" id="IPR043129">
    <property type="entry name" value="ATPase_NBD"/>
</dbReference>
<dbReference type="AlphaFoldDB" id="A0A940YJI2"/>
<dbReference type="Pfam" id="PF02543">
    <property type="entry name" value="Carbam_trans_N"/>
    <property type="match status" value="1"/>
</dbReference>
<gene>
    <name evidence="4" type="ORF">KAK03_24005</name>
</gene>
<evidence type="ECO:0000313" key="5">
    <source>
        <dbReference type="Proteomes" id="UP000676246"/>
    </source>
</evidence>
<evidence type="ECO:0000259" key="3">
    <source>
        <dbReference type="Pfam" id="PF16861"/>
    </source>
</evidence>
<dbReference type="RefSeq" id="WP_210857216.1">
    <property type="nucleotide sequence ID" value="NZ_JAGQDD010000032.1"/>
</dbReference>
<evidence type="ECO:0008006" key="6">
    <source>
        <dbReference type="Google" id="ProtNLM"/>
    </source>
</evidence>
<feature type="domain" description="Carbamoyltransferase" evidence="2">
    <location>
        <begin position="4"/>
        <end position="346"/>
    </location>
</feature>
<dbReference type="InterPro" id="IPR003696">
    <property type="entry name" value="Carbtransf_dom"/>
</dbReference>
<evidence type="ECO:0000259" key="2">
    <source>
        <dbReference type="Pfam" id="PF02543"/>
    </source>
</evidence>
<dbReference type="InterPro" id="IPR038152">
    <property type="entry name" value="Carbam_trans_C_sf"/>
</dbReference>
<dbReference type="Pfam" id="PF16861">
    <property type="entry name" value="Carbam_trans_C"/>
    <property type="match status" value="1"/>
</dbReference>
<dbReference type="SUPFAM" id="SSF53067">
    <property type="entry name" value="Actin-like ATPase domain"/>
    <property type="match status" value="1"/>
</dbReference>
<dbReference type="Gene3D" id="3.90.870.20">
    <property type="entry name" value="Carbamoyltransferase, C-terminal domain"/>
    <property type="match status" value="1"/>
</dbReference>
<dbReference type="PANTHER" id="PTHR34847">
    <property type="entry name" value="NODULATION PROTEIN U"/>
    <property type="match status" value="1"/>
</dbReference>
<reference evidence="4 5" key="1">
    <citation type="submission" date="2021-04" db="EMBL/GenBank/DDBJ databases">
        <title>The genome sequence of Ideonella sp. 3Y2.</title>
        <authorList>
            <person name="Liu Y."/>
        </authorList>
    </citation>
    <scope>NUCLEOTIDE SEQUENCE [LARGE SCALE GENOMIC DNA]</scope>
    <source>
        <strain evidence="4 5">3Y2</strain>
    </source>
</reference>
<evidence type="ECO:0000256" key="1">
    <source>
        <dbReference type="ARBA" id="ARBA00006129"/>
    </source>
</evidence>
<keyword evidence="5" id="KW-1185">Reference proteome</keyword>
<comment type="similarity">
    <text evidence="1">Belongs to the NodU/CmcH family.</text>
</comment>
<proteinExistence type="inferred from homology"/>
<dbReference type="EMBL" id="JAGQDD010000032">
    <property type="protein sequence ID" value="MBQ0933552.1"/>
    <property type="molecule type" value="Genomic_DNA"/>
</dbReference>
<protein>
    <recommendedName>
        <fullName evidence="6">Carbamoyltransferase</fullName>
    </recommendedName>
</protein>